<evidence type="ECO:0000256" key="1">
    <source>
        <dbReference type="SAM" id="Phobius"/>
    </source>
</evidence>
<feature type="transmembrane region" description="Helical" evidence="1">
    <location>
        <begin position="41"/>
        <end position="61"/>
    </location>
</feature>
<proteinExistence type="predicted"/>
<dbReference type="AlphaFoldDB" id="A0A248TH77"/>
<keyword evidence="1" id="KW-1133">Transmembrane helix</keyword>
<keyword evidence="1" id="KW-0812">Transmembrane</keyword>
<dbReference type="Proteomes" id="UP000215137">
    <property type="component" value="Chromosome"/>
</dbReference>
<evidence type="ECO:0000313" key="2">
    <source>
        <dbReference type="EMBL" id="ASV67472.1"/>
    </source>
</evidence>
<organism evidence="2 3">
    <name type="scientific">Cytobacillus kochii</name>
    <dbReference type="NCBI Taxonomy" id="859143"/>
    <lineage>
        <taxon>Bacteria</taxon>
        <taxon>Bacillati</taxon>
        <taxon>Bacillota</taxon>
        <taxon>Bacilli</taxon>
        <taxon>Bacillales</taxon>
        <taxon>Bacillaceae</taxon>
        <taxon>Cytobacillus</taxon>
    </lineage>
</organism>
<protein>
    <recommendedName>
        <fullName evidence="4">DUF2178 domain-containing protein</fullName>
    </recommendedName>
</protein>
<keyword evidence="1" id="KW-0472">Membrane</keyword>
<evidence type="ECO:0008006" key="4">
    <source>
        <dbReference type="Google" id="ProtNLM"/>
    </source>
</evidence>
<reference evidence="2 3" key="1">
    <citation type="submission" date="2017-08" db="EMBL/GenBank/DDBJ databases">
        <title>Complete Genome Sequence of Bacillus kochii Oregon-R-modENCODE STRAIN BDGP4, isolated from Drosophila melanogaster gut.</title>
        <authorList>
            <person name="Wan K.H."/>
            <person name="Yu C."/>
            <person name="Park S."/>
            <person name="Hammonds A.S."/>
            <person name="Booth B.W."/>
            <person name="Celniker S.E."/>
        </authorList>
    </citation>
    <scope>NUCLEOTIDE SEQUENCE [LARGE SCALE GENOMIC DNA]</scope>
    <source>
        <strain evidence="2 3">BDGP4</strain>
    </source>
</reference>
<dbReference type="EMBL" id="CP022983">
    <property type="protein sequence ID" value="ASV67472.1"/>
    <property type="molecule type" value="Genomic_DNA"/>
</dbReference>
<sequence length="102" mass="11660">MTMLGILLIPFFLIALYSTIKFATSEESKGNRGKLVTLKSANYSIAVFPIGLLIIEIIHRFFQPVSLSTYRDFMVMTLIITFIIYGLSIMKLKRILKNPKEI</sequence>
<keyword evidence="3" id="KW-1185">Reference proteome</keyword>
<dbReference type="RefSeq" id="WP_095371046.1">
    <property type="nucleotide sequence ID" value="NZ_CP022983.1"/>
</dbReference>
<dbReference type="KEGG" id="bko:CKF48_09100"/>
<feature type="transmembrane region" description="Helical" evidence="1">
    <location>
        <begin position="73"/>
        <end position="90"/>
    </location>
</feature>
<name>A0A248TH77_9BACI</name>
<evidence type="ECO:0000313" key="3">
    <source>
        <dbReference type="Proteomes" id="UP000215137"/>
    </source>
</evidence>
<dbReference type="OrthoDB" id="2474051at2"/>
<gene>
    <name evidence="2" type="ORF">CKF48_09100</name>
</gene>
<accession>A0A248TH77</accession>